<dbReference type="GO" id="GO:0005737">
    <property type="term" value="C:cytoplasm"/>
    <property type="evidence" value="ECO:0007669"/>
    <property type="project" value="TreeGrafter"/>
</dbReference>
<dbReference type="InterPro" id="IPR017941">
    <property type="entry name" value="Rieske_2Fe-2S"/>
</dbReference>
<evidence type="ECO:0000313" key="8">
    <source>
        <dbReference type="EMBL" id="RDW14034.1"/>
    </source>
</evidence>
<dbReference type="Pfam" id="PF01266">
    <property type="entry name" value="DAO"/>
    <property type="match status" value="1"/>
</dbReference>
<dbReference type="Gene3D" id="3.30.9.10">
    <property type="entry name" value="D-Amino Acid Oxidase, subunit A, domain 2"/>
    <property type="match status" value="1"/>
</dbReference>
<dbReference type="GO" id="GO:0051537">
    <property type="term" value="F:2 iron, 2 sulfur cluster binding"/>
    <property type="evidence" value="ECO:0007669"/>
    <property type="project" value="UniProtKB-KW"/>
</dbReference>
<dbReference type="PANTHER" id="PTHR13847">
    <property type="entry name" value="SARCOSINE DEHYDROGENASE-RELATED"/>
    <property type="match status" value="1"/>
</dbReference>
<dbReference type="Pfam" id="PF00355">
    <property type="entry name" value="Rieske"/>
    <property type="match status" value="1"/>
</dbReference>
<dbReference type="Gene3D" id="2.102.10.10">
    <property type="entry name" value="Rieske [2Fe-2S] iron-sulphur domain"/>
    <property type="match status" value="1"/>
</dbReference>
<dbReference type="SUPFAM" id="SSF51905">
    <property type="entry name" value="FAD/NAD(P)-binding domain"/>
    <property type="match status" value="1"/>
</dbReference>
<dbReference type="Gene3D" id="3.50.50.60">
    <property type="entry name" value="FAD/NAD(P)-binding domain"/>
    <property type="match status" value="1"/>
</dbReference>
<evidence type="ECO:0000256" key="2">
    <source>
        <dbReference type="ARBA" id="ARBA00022723"/>
    </source>
</evidence>
<keyword evidence="2" id="KW-0479">Metal-binding</keyword>
<evidence type="ECO:0000256" key="3">
    <source>
        <dbReference type="ARBA" id="ARBA00023002"/>
    </source>
</evidence>
<keyword evidence="9" id="KW-1185">Reference proteome</keyword>
<dbReference type="PANTHER" id="PTHR13847:SF274">
    <property type="entry name" value="RIESKE 2FE-2S IRON-SULFUR PROTEIN YHFW-RELATED"/>
    <property type="match status" value="1"/>
</dbReference>
<evidence type="ECO:0000256" key="4">
    <source>
        <dbReference type="ARBA" id="ARBA00023004"/>
    </source>
</evidence>
<dbReference type="InterPro" id="IPR005805">
    <property type="entry name" value="Rieske_Fe-S_prot_C"/>
</dbReference>
<evidence type="ECO:0000259" key="7">
    <source>
        <dbReference type="PROSITE" id="PS51296"/>
    </source>
</evidence>
<dbReference type="RefSeq" id="WP_115754923.1">
    <property type="nucleotide sequence ID" value="NZ_QFCQ01000015.1"/>
</dbReference>
<dbReference type="PROSITE" id="PS51296">
    <property type="entry name" value="RIESKE"/>
    <property type="match status" value="1"/>
</dbReference>
<keyword evidence="3" id="KW-0560">Oxidoreductase</keyword>
<keyword evidence="5" id="KW-0411">Iron-sulfur</keyword>
<dbReference type="InterPro" id="IPR038010">
    <property type="entry name" value="YhfW_C"/>
</dbReference>
<dbReference type="InterPro" id="IPR036188">
    <property type="entry name" value="FAD/NAD-bd_sf"/>
</dbReference>
<dbReference type="EMBL" id="QFCQ01000015">
    <property type="protein sequence ID" value="RDW14034.1"/>
    <property type="molecule type" value="Genomic_DNA"/>
</dbReference>
<sequence>MTKGLPFWCDQASPSPYPALEDDMRVDVAIVGGGILGLHLAWRLRDTGLRVALFEARRIGFQATGRSTAKVTSQHGLKYDRLIRDLGAERARIYAQENEKAVRDIASLARLIEGRADLEQKDAYIFAADKDQAEQLEVECKAAAQLGINAEIVSNVPLPFSAPALLRFPGQYQFDPCRYLMGLAKLVSDKIALFEQSRVLEIEYGSPSCLSINGRVVKAGRIVLATQIPIVNDGFFFTKSFPFGHPVAAAPLPGNPRPEGMFISAGAPTRSFRTARRDGQDWLIAAGKEFKLGDAEQQRDAIADLRAWLLDCFGIQALSHLWTNEDFRPMDGLAFVGAATASQPDLLVATGFEAWGLTQGAVAADIIASTILGTEHPAADLLRANRVRPLAGGGTFVAENSKIAAHLVGDRLLRRKVVQVEDIGPGEGGVVSKKGKQLAVTRHQDGSLSAVSAVCTHLGCIVGWNATDRTWDCPCHGSRFDESGKVLTGPAVSPLARHEWDPSAP</sequence>
<keyword evidence="4" id="KW-0408">Iron</keyword>
<evidence type="ECO:0000256" key="6">
    <source>
        <dbReference type="ARBA" id="ARBA00023157"/>
    </source>
</evidence>
<accession>A0A3D8PD73</accession>
<dbReference type="InterPro" id="IPR006076">
    <property type="entry name" value="FAD-dep_OxRdtase"/>
</dbReference>
<dbReference type="CDD" id="cd03477">
    <property type="entry name" value="Rieske_YhfW_C"/>
    <property type="match status" value="1"/>
</dbReference>
<proteinExistence type="predicted"/>
<keyword evidence="1" id="KW-0001">2Fe-2S</keyword>
<evidence type="ECO:0000313" key="9">
    <source>
        <dbReference type="Proteomes" id="UP000256679"/>
    </source>
</evidence>
<dbReference type="GO" id="GO:0016020">
    <property type="term" value="C:membrane"/>
    <property type="evidence" value="ECO:0007669"/>
    <property type="project" value="InterPro"/>
</dbReference>
<gene>
    <name evidence="8" type="ORF">DIE28_04610</name>
</gene>
<protein>
    <recommendedName>
        <fullName evidence="7">Rieske domain-containing protein</fullName>
    </recommendedName>
</protein>
<organism evidence="8 9">
    <name type="scientific">Paracoccus thiocyanatus</name>
    <dbReference type="NCBI Taxonomy" id="34006"/>
    <lineage>
        <taxon>Bacteria</taxon>
        <taxon>Pseudomonadati</taxon>
        <taxon>Pseudomonadota</taxon>
        <taxon>Alphaproteobacteria</taxon>
        <taxon>Rhodobacterales</taxon>
        <taxon>Paracoccaceae</taxon>
        <taxon>Paracoccus</taxon>
    </lineage>
</organism>
<name>A0A3D8PD73_9RHOB</name>
<dbReference type="GO" id="GO:0016491">
    <property type="term" value="F:oxidoreductase activity"/>
    <property type="evidence" value="ECO:0007669"/>
    <property type="project" value="UniProtKB-KW"/>
</dbReference>
<dbReference type="InterPro" id="IPR036922">
    <property type="entry name" value="Rieske_2Fe-2S_sf"/>
</dbReference>
<comment type="caution">
    <text evidence="8">The sequence shown here is derived from an EMBL/GenBank/DDBJ whole genome shotgun (WGS) entry which is preliminary data.</text>
</comment>
<dbReference type="GO" id="GO:0046872">
    <property type="term" value="F:metal ion binding"/>
    <property type="evidence" value="ECO:0007669"/>
    <property type="project" value="UniProtKB-KW"/>
</dbReference>
<dbReference type="Proteomes" id="UP000256679">
    <property type="component" value="Unassembled WGS sequence"/>
</dbReference>
<evidence type="ECO:0000256" key="1">
    <source>
        <dbReference type="ARBA" id="ARBA00022714"/>
    </source>
</evidence>
<dbReference type="PRINTS" id="PR00162">
    <property type="entry name" value="RIESKE"/>
</dbReference>
<dbReference type="FunFam" id="2.102.10.10:FF:000014">
    <property type="entry name" value="Oxidoreductase, FAD dependent"/>
    <property type="match status" value="1"/>
</dbReference>
<feature type="domain" description="Rieske" evidence="7">
    <location>
        <begin position="415"/>
        <end position="505"/>
    </location>
</feature>
<dbReference type="AlphaFoldDB" id="A0A3D8PD73"/>
<dbReference type="SUPFAM" id="SSF50022">
    <property type="entry name" value="ISP domain"/>
    <property type="match status" value="1"/>
</dbReference>
<keyword evidence="6" id="KW-1015">Disulfide bond</keyword>
<reference evidence="8 9" key="1">
    <citation type="submission" date="2018-05" db="EMBL/GenBank/DDBJ databases">
        <title>Whole genome sequencing of Paracoccus thiocyanatus SST.</title>
        <authorList>
            <person name="Ghosh W."/>
            <person name="Rameez M.J."/>
            <person name="Roy C."/>
        </authorList>
    </citation>
    <scope>NUCLEOTIDE SEQUENCE [LARGE SCALE GENOMIC DNA]</scope>
    <source>
        <strain evidence="8 9">SST</strain>
    </source>
</reference>
<evidence type="ECO:0000256" key="5">
    <source>
        <dbReference type="ARBA" id="ARBA00023014"/>
    </source>
</evidence>